<gene>
    <name evidence="2" type="ORF">ACFYY5_16340</name>
</gene>
<evidence type="ECO:0000313" key="3">
    <source>
        <dbReference type="Proteomes" id="UP001602089"/>
    </source>
</evidence>
<comment type="caution">
    <text evidence="2">The sequence shown here is derived from an EMBL/GenBank/DDBJ whole genome shotgun (WGS) entry which is preliminary data.</text>
</comment>
<reference evidence="2 3" key="1">
    <citation type="submission" date="2024-10" db="EMBL/GenBank/DDBJ databases">
        <title>The Natural Products Discovery Center: Release of the First 8490 Sequenced Strains for Exploring Actinobacteria Biosynthetic Diversity.</title>
        <authorList>
            <person name="Kalkreuter E."/>
            <person name="Kautsar S.A."/>
            <person name="Yang D."/>
            <person name="Bader C.D."/>
            <person name="Teijaro C.N."/>
            <person name="Fluegel L."/>
            <person name="Davis C.M."/>
            <person name="Simpson J.R."/>
            <person name="Lauterbach L."/>
            <person name="Steele A.D."/>
            <person name="Gui C."/>
            <person name="Meng S."/>
            <person name="Li G."/>
            <person name="Viehrig K."/>
            <person name="Ye F."/>
            <person name="Su P."/>
            <person name="Kiefer A.F."/>
            <person name="Nichols A."/>
            <person name="Cepeda A.J."/>
            <person name="Yan W."/>
            <person name="Fan B."/>
            <person name="Jiang Y."/>
            <person name="Adhikari A."/>
            <person name="Zheng C.-J."/>
            <person name="Schuster L."/>
            <person name="Cowan T.M."/>
            <person name="Smanski M.J."/>
            <person name="Chevrette M.G."/>
            <person name="De Carvalho L.P.S."/>
            <person name="Shen B."/>
        </authorList>
    </citation>
    <scope>NUCLEOTIDE SEQUENCE [LARGE SCALE GENOMIC DNA]</scope>
    <source>
        <strain evidence="2 3">NPDC001867</strain>
    </source>
</reference>
<dbReference type="EMBL" id="JBIATK010000004">
    <property type="protein sequence ID" value="MFF4024405.1"/>
    <property type="molecule type" value="Genomic_DNA"/>
</dbReference>
<evidence type="ECO:0000313" key="2">
    <source>
        <dbReference type="EMBL" id="MFF4024405.1"/>
    </source>
</evidence>
<feature type="domain" description="Helix-turn-helix" evidence="1">
    <location>
        <begin position="7"/>
        <end position="52"/>
    </location>
</feature>
<organism evidence="2 3">
    <name type="scientific">Nocardia elegans</name>
    <dbReference type="NCBI Taxonomy" id="300029"/>
    <lineage>
        <taxon>Bacteria</taxon>
        <taxon>Bacillati</taxon>
        <taxon>Actinomycetota</taxon>
        <taxon>Actinomycetes</taxon>
        <taxon>Mycobacteriales</taxon>
        <taxon>Nocardiaceae</taxon>
        <taxon>Nocardia</taxon>
    </lineage>
</organism>
<name>A0ABW6TE13_9NOCA</name>
<sequence length="52" mass="5859">MTATERAEIIAKYEAGASLVQLRVEHHMAKRTVTTLLREAGVTIRPRGGRRR</sequence>
<protein>
    <submittedName>
        <fullName evidence="2">Helix-turn-helix domain-containing protein</fullName>
    </submittedName>
</protein>
<dbReference type="InterPro" id="IPR045745">
    <property type="entry name" value="HTH_58_Actinobacteria-type"/>
</dbReference>
<dbReference type="Pfam" id="PF19575">
    <property type="entry name" value="HTH_58"/>
    <property type="match status" value="1"/>
</dbReference>
<accession>A0ABW6TE13</accession>
<evidence type="ECO:0000259" key="1">
    <source>
        <dbReference type="Pfam" id="PF19575"/>
    </source>
</evidence>
<keyword evidence="3" id="KW-1185">Reference proteome</keyword>
<dbReference type="Proteomes" id="UP001602089">
    <property type="component" value="Unassembled WGS sequence"/>
</dbReference>
<dbReference type="RefSeq" id="WP_387130368.1">
    <property type="nucleotide sequence ID" value="NZ_JADLPS010000001.1"/>
</dbReference>
<proteinExistence type="predicted"/>